<organism evidence="2 3">
    <name type="scientific">Anaerobiospirillum thomasii</name>
    <dbReference type="NCBI Taxonomy" id="179995"/>
    <lineage>
        <taxon>Bacteria</taxon>
        <taxon>Pseudomonadati</taxon>
        <taxon>Pseudomonadota</taxon>
        <taxon>Gammaproteobacteria</taxon>
        <taxon>Aeromonadales</taxon>
        <taxon>Succinivibrionaceae</taxon>
        <taxon>Anaerobiospirillum</taxon>
    </lineage>
</organism>
<sequence length="217" mass="25113">MKRITITCVDPSDETYTGTIVKDEKIYNYFNLEAEADKSIARNGLGGNMYKFALRASLNDLRANYEIYAYELFVALIGILTYNTLHAVAFMLITLVAQYAVFIKGVRRVITILMFIPVLVFSSKVRKTGYEIIDMVCAETFFTITAILLDKGSKVNSATQGRYIVKYDDFKSYMQKRLDTQYRDLQSNIVNLKVLRYALANDIYDNTWDIEYDFKRF</sequence>
<keyword evidence="1" id="KW-0472">Membrane</keyword>
<protein>
    <submittedName>
        <fullName evidence="2">Uncharacterized protein</fullName>
    </submittedName>
</protein>
<dbReference type="EMBL" id="UAPV01000001">
    <property type="protein sequence ID" value="SPT70380.1"/>
    <property type="molecule type" value="Genomic_DNA"/>
</dbReference>
<name>A0A2X0VRI9_9GAMM</name>
<keyword evidence="1" id="KW-1133">Transmembrane helix</keyword>
<gene>
    <name evidence="2" type="ORF">NCTC13093_01795</name>
</gene>
<keyword evidence="1" id="KW-0812">Transmembrane</keyword>
<reference evidence="2 3" key="1">
    <citation type="submission" date="2018-06" db="EMBL/GenBank/DDBJ databases">
        <authorList>
            <consortium name="Pathogen Informatics"/>
            <person name="Doyle S."/>
        </authorList>
    </citation>
    <scope>NUCLEOTIDE SEQUENCE [LARGE SCALE GENOMIC DNA]</scope>
    <source>
        <strain evidence="2 3">NCTC13093</strain>
    </source>
</reference>
<proteinExistence type="predicted"/>
<keyword evidence="3" id="KW-1185">Reference proteome</keyword>
<dbReference type="AlphaFoldDB" id="A0A2X0VRI9"/>
<evidence type="ECO:0000313" key="3">
    <source>
        <dbReference type="Proteomes" id="UP000250086"/>
    </source>
</evidence>
<dbReference type="RefSeq" id="WP_113744453.1">
    <property type="nucleotide sequence ID" value="NZ_UAPV01000001.1"/>
</dbReference>
<feature type="transmembrane region" description="Helical" evidence="1">
    <location>
        <begin position="67"/>
        <end position="93"/>
    </location>
</feature>
<feature type="transmembrane region" description="Helical" evidence="1">
    <location>
        <begin position="105"/>
        <end position="123"/>
    </location>
</feature>
<accession>A0A2X0VRI9</accession>
<dbReference type="Proteomes" id="UP000250086">
    <property type="component" value="Unassembled WGS sequence"/>
</dbReference>
<evidence type="ECO:0000256" key="1">
    <source>
        <dbReference type="SAM" id="Phobius"/>
    </source>
</evidence>
<evidence type="ECO:0000313" key="2">
    <source>
        <dbReference type="EMBL" id="SPT70380.1"/>
    </source>
</evidence>